<keyword evidence="1" id="KW-0812">Transmembrane</keyword>
<dbReference type="Proteomes" id="UP000500930">
    <property type="component" value="Chromosome"/>
</dbReference>
<evidence type="ECO:0000313" key="2">
    <source>
        <dbReference type="EMBL" id="QJC27885.1"/>
    </source>
</evidence>
<reference evidence="2 3" key="1">
    <citation type="journal article" date="2020" name="Pathogens">
        <title>First Whole Genome Sequence of Anaplasma platys, an Obligate Intracellular Rickettsial Pathogen of Dogs.</title>
        <authorList>
            <person name="Llanes A."/>
            <person name="Rajeev S."/>
        </authorList>
    </citation>
    <scope>NUCLEOTIDE SEQUENCE [LARGE SCALE GENOMIC DNA]</scope>
    <source>
        <strain evidence="2 3">S3</strain>
    </source>
</reference>
<keyword evidence="1" id="KW-1133">Transmembrane helix</keyword>
<feature type="transmembrane region" description="Helical" evidence="1">
    <location>
        <begin position="50"/>
        <end position="69"/>
    </location>
</feature>
<dbReference type="EMBL" id="CP046391">
    <property type="protein sequence ID" value="QJC27885.1"/>
    <property type="molecule type" value="Genomic_DNA"/>
</dbReference>
<dbReference type="AlphaFoldDB" id="A0A858PZ58"/>
<organism evidence="2 3">
    <name type="scientific">Anaplasma platys</name>
    <dbReference type="NCBI Taxonomy" id="949"/>
    <lineage>
        <taxon>Bacteria</taxon>
        <taxon>Pseudomonadati</taxon>
        <taxon>Pseudomonadota</taxon>
        <taxon>Alphaproteobacteria</taxon>
        <taxon>Rickettsiales</taxon>
        <taxon>Anaplasmataceae</taxon>
        <taxon>Anaplasma</taxon>
    </lineage>
</organism>
<sequence length="78" mass="9054">MNLIFCYVSQMGFVPRVLSPYHTRLFVDFFFYMLPSMASPRLADEVVSRFCGGYCIMIVSFCLGGRLWMELKVQQLPV</sequence>
<protein>
    <submittedName>
        <fullName evidence="2">Uncharacterized protein</fullName>
    </submittedName>
</protein>
<gene>
    <name evidence="2" type="ORF">ANPL_04195</name>
</gene>
<name>A0A858PZ58_9RICK</name>
<accession>A0A858PZ58</accession>
<evidence type="ECO:0000313" key="3">
    <source>
        <dbReference type="Proteomes" id="UP000500930"/>
    </source>
</evidence>
<proteinExistence type="predicted"/>
<keyword evidence="1" id="KW-0472">Membrane</keyword>
<keyword evidence="3" id="KW-1185">Reference proteome</keyword>
<dbReference type="KEGG" id="aplt:ANPL_04195"/>
<evidence type="ECO:0000256" key="1">
    <source>
        <dbReference type="SAM" id="Phobius"/>
    </source>
</evidence>